<dbReference type="PANTHER" id="PTHR35176">
    <property type="entry name" value="HEME OXYGENASE HI_0854-RELATED"/>
    <property type="match status" value="1"/>
</dbReference>
<dbReference type="InterPro" id="IPR024031">
    <property type="entry name" value="MSMEG_5819/OxyR"/>
</dbReference>
<dbReference type="InterPro" id="IPR011576">
    <property type="entry name" value="Pyridox_Oxase_N"/>
</dbReference>
<evidence type="ECO:0000313" key="3">
    <source>
        <dbReference type="EMBL" id="MFC6705432.1"/>
    </source>
</evidence>
<proteinExistence type="predicted"/>
<name>A0ABW2AF46_9MICO</name>
<dbReference type="PANTHER" id="PTHR35176:SF6">
    <property type="entry name" value="HEME OXYGENASE HI_0854-RELATED"/>
    <property type="match status" value="1"/>
</dbReference>
<dbReference type="Gene3D" id="2.30.110.10">
    <property type="entry name" value="Electron Transport, Fmn-binding Protein, Chain A"/>
    <property type="match status" value="1"/>
</dbReference>
<dbReference type="EMBL" id="JBHSWH010000001">
    <property type="protein sequence ID" value="MFC6705432.1"/>
    <property type="molecule type" value="Genomic_DNA"/>
</dbReference>
<evidence type="ECO:0000259" key="2">
    <source>
        <dbReference type="Pfam" id="PF01243"/>
    </source>
</evidence>
<dbReference type="Proteomes" id="UP001596298">
    <property type="component" value="Unassembled WGS sequence"/>
</dbReference>
<gene>
    <name evidence="3" type="ORF">ACFQDH_09175</name>
</gene>
<sequence length="142" mass="15642">MTSTDTRPSETFTAEELSYLRSQRLGRLATEQPNGTLQVSPVGFSVDPEAGTIDIHGFRMSASRKFRNIKENGKVAFVVDDLLSVDPWRVRCLEIRGSAESIIVDDIQGGGLIRIHPKRIISFGIGADLPPHQLRPSTRNVG</sequence>
<evidence type="ECO:0000313" key="4">
    <source>
        <dbReference type="Proteomes" id="UP001596298"/>
    </source>
</evidence>
<dbReference type="GO" id="GO:0016491">
    <property type="term" value="F:oxidoreductase activity"/>
    <property type="evidence" value="ECO:0007669"/>
    <property type="project" value="UniProtKB-KW"/>
</dbReference>
<reference evidence="4" key="1">
    <citation type="journal article" date="2019" name="Int. J. Syst. Evol. Microbiol.">
        <title>The Global Catalogue of Microorganisms (GCM) 10K type strain sequencing project: providing services to taxonomists for standard genome sequencing and annotation.</title>
        <authorList>
            <consortium name="The Broad Institute Genomics Platform"/>
            <consortium name="The Broad Institute Genome Sequencing Center for Infectious Disease"/>
            <person name="Wu L."/>
            <person name="Ma J."/>
        </authorList>
    </citation>
    <scope>NUCLEOTIDE SEQUENCE [LARGE SCALE GENOMIC DNA]</scope>
    <source>
        <strain evidence="4">CCUG 58127</strain>
    </source>
</reference>
<feature type="domain" description="Pyridoxamine 5'-phosphate oxidase N-terminal" evidence="2">
    <location>
        <begin position="15"/>
        <end position="102"/>
    </location>
</feature>
<evidence type="ECO:0000256" key="1">
    <source>
        <dbReference type="ARBA" id="ARBA00023002"/>
    </source>
</evidence>
<dbReference type="NCBIfam" id="TIGR04023">
    <property type="entry name" value="PPOX_MSMEG_5819"/>
    <property type="match status" value="1"/>
</dbReference>
<organism evidence="3 4">
    <name type="scientific">Flexivirga alba</name>
    <dbReference type="NCBI Taxonomy" id="702742"/>
    <lineage>
        <taxon>Bacteria</taxon>
        <taxon>Bacillati</taxon>
        <taxon>Actinomycetota</taxon>
        <taxon>Actinomycetes</taxon>
        <taxon>Micrococcales</taxon>
        <taxon>Dermacoccaceae</taxon>
        <taxon>Flexivirga</taxon>
    </lineage>
</organism>
<dbReference type="EC" id="1.-.-.-" evidence="3"/>
<dbReference type="InterPro" id="IPR052019">
    <property type="entry name" value="F420H2_bilvrd_red/Heme_oxyg"/>
</dbReference>
<dbReference type="Pfam" id="PF01243">
    <property type="entry name" value="PNPOx_N"/>
    <property type="match status" value="1"/>
</dbReference>
<keyword evidence="1 3" id="KW-0560">Oxidoreductase</keyword>
<keyword evidence="4" id="KW-1185">Reference proteome</keyword>
<dbReference type="RefSeq" id="WP_382400557.1">
    <property type="nucleotide sequence ID" value="NZ_JBHSWH010000001.1"/>
</dbReference>
<comment type="caution">
    <text evidence="3">The sequence shown here is derived from an EMBL/GenBank/DDBJ whole genome shotgun (WGS) entry which is preliminary data.</text>
</comment>
<accession>A0ABW2AF46</accession>
<protein>
    <submittedName>
        <fullName evidence="3">PPOX class F420-dependent oxidoreductase</fullName>
        <ecNumber evidence="3">1.-.-.-</ecNumber>
    </submittedName>
</protein>
<dbReference type="SUPFAM" id="SSF50475">
    <property type="entry name" value="FMN-binding split barrel"/>
    <property type="match status" value="1"/>
</dbReference>
<dbReference type="InterPro" id="IPR012349">
    <property type="entry name" value="Split_barrel_FMN-bd"/>
</dbReference>